<dbReference type="InterPro" id="IPR005839">
    <property type="entry name" value="Methylthiotransferase"/>
</dbReference>
<organism evidence="11 12">
    <name type="scientific">Hypericibacter terrae</name>
    <dbReference type="NCBI Taxonomy" id="2602015"/>
    <lineage>
        <taxon>Bacteria</taxon>
        <taxon>Pseudomonadati</taxon>
        <taxon>Pseudomonadota</taxon>
        <taxon>Alphaproteobacteria</taxon>
        <taxon>Rhodospirillales</taxon>
        <taxon>Dongiaceae</taxon>
        <taxon>Hypericibacter</taxon>
    </lineage>
</organism>
<dbReference type="Pfam" id="PF00919">
    <property type="entry name" value="UPF0004"/>
    <property type="match status" value="1"/>
</dbReference>
<dbReference type="GO" id="GO:0005829">
    <property type="term" value="C:cytosol"/>
    <property type="evidence" value="ECO:0007669"/>
    <property type="project" value="TreeGrafter"/>
</dbReference>
<dbReference type="SFLD" id="SFLDG01082">
    <property type="entry name" value="B12-binding_domain_containing"/>
    <property type="match status" value="1"/>
</dbReference>
<keyword evidence="12" id="KW-1185">Reference proteome</keyword>
<evidence type="ECO:0000256" key="3">
    <source>
        <dbReference type="ARBA" id="ARBA00022490"/>
    </source>
</evidence>
<comment type="cofactor">
    <cofactor evidence="1">
        <name>[4Fe-4S] cluster</name>
        <dbReference type="ChEBI" id="CHEBI:49883"/>
    </cofactor>
</comment>
<evidence type="ECO:0000313" key="12">
    <source>
        <dbReference type="Proteomes" id="UP000326202"/>
    </source>
</evidence>
<dbReference type="AlphaFoldDB" id="A0A5J6MR52"/>
<dbReference type="InterPro" id="IPR020612">
    <property type="entry name" value="Methylthiotransferase_CS"/>
</dbReference>
<name>A0A5J6MR52_9PROT</name>
<dbReference type="PANTHER" id="PTHR43837:SF1">
    <property type="entry name" value="RIBOSOMAL PROTEIN US12 METHYLTHIOTRANSFERASE RIMO"/>
    <property type="match status" value="1"/>
</dbReference>
<reference evidence="11 12" key="1">
    <citation type="submission" date="2019-08" db="EMBL/GenBank/DDBJ databases">
        <title>Hyperibacter terrae gen. nov., sp. nov. and Hyperibacter viscosus sp. nov., two new members in the family Rhodospirillaceae isolated from the rhizosphere of Hypericum perforatum.</title>
        <authorList>
            <person name="Noviana Z."/>
        </authorList>
    </citation>
    <scope>NUCLEOTIDE SEQUENCE [LARGE SCALE GENOMIC DNA]</scope>
    <source>
        <strain evidence="11 12">R5913</strain>
    </source>
</reference>
<dbReference type="Pfam" id="PF04055">
    <property type="entry name" value="Radical_SAM"/>
    <property type="match status" value="1"/>
</dbReference>
<evidence type="ECO:0000259" key="9">
    <source>
        <dbReference type="PROSITE" id="PS51449"/>
    </source>
</evidence>
<dbReference type="GO" id="GO:0006400">
    <property type="term" value="P:tRNA modification"/>
    <property type="evidence" value="ECO:0007669"/>
    <property type="project" value="InterPro"/>
</dbReference>
<dbReference type="EMBL" id="CP042906">
    <property type="protein sequence ID" value="QEX19607.1"/>
    <property type="molecule type" value="Genomic_DNA"/>
</dbReference>
<dbReference type="InterPro" id="IPR058240">
    <property type="entry name" value="rSAM_sf"/>
</dbReference>
<dbReference type="InterPro" id="IPR038135">
    <property type="entry name" value="Methylthiotransferase_N_sf"/>
</dbReference>
<dbReference type="PROSITE" id="PS51449">
    <property type="entry name" value="MTTASE_N"/>
    <property type="match status" value="1"/>
</dbReference>
<dbReference type="SMART" id="SM00729">
    <property type="entry name" value="Elp3"/>
    <property type="match status" value="1"/>
</dbReference>
<dbReference type="InterPro" id="IPR005840">
    <property type="entry name" value="Ribosomal_uS12_MeSTrfase_RimO"/>
</dbReference>
<dbReference type="InterPro" id="IPR006467">
    <property type="entry name" value="MiaB-like_bact"/>
</dbReference>
<keyword evidence="2" id="KW-0004">4Fe-4S</keyword>
<evidence type="ECO:0000256" key="8">
    <source>
        <dbReference type="ARBA" id="ARBA00023014"/>
    </source>
</evidence>
<dbReference type="Gene3D" id="3.40.50.12160">
    <property type="entry name" value="Methylthiotransferase, N-terminal domain"/>
    <property type="match status" value="1"/>
</dbReference>
<dbReference type="Gene3D" id="3.80.30.20">
    <property type="entry name" value="tm_1862 like domain"/>
    <property type="match status" value="1"/>
</dbReference>
<dbReference type="InterPro" id="IPR007197">
    <property type="entry name" value="rSAM"/>
</dbReference>
<proteinExistence type="predicted"/>
<dbReference type="GO" id="GO:0035599">
    <property type="term" value="F:aspartic acid methylthiotransferase activity"/>
    <property type="evidence" value="ECO:0007669"/>
    <property type="project" value="TreeGrafter"/>
</dbReference>
<dbReference type="Proteomes" id="UP000326202">
    <property type="component" value="Chromosome"/>
</dbReference>
<dbReference type="CDD" id="cd01335">
    <property type="entry name" value="Radical_SAM"/>
    <property type="match status" value="1"/>
</dbReference>
<feature type="domain" description="MTTase N-terminal" evidence="9">
    <location>
        <begin position="2"/>
        <end position="104"/>
    </location>
</feature>
<sequence>MTEPRVLTFGCRLNAFESEVMRGHAQAAGLGNAILVNSCAVTAEAERQARQAIRKARRENPEARIVVTGCAAQIDPARFAAMPEVDHVMGNGEKLEAKSWQALAGGEAPRTAVADIMALRESAAHLIAGFGGRARVFLEVQQGCDHRCTFCIIPYGRGPSRSLPVGEIVNQARQLTESGVAELVLTGVDLTSYGQDLPGTPSLGQMARRLLKLVPGLKRLRISSVDPIEVDEDLVALVAEEPRLMPHLHLSLQHGDDLILKRMKRRHSRADAVALTTRLRALRPDIVFGADLIAGFPTESEAAHRANLSLIDDCGLTFLHVFPYSARKGTPAARMPQLPMALRRARAAELRAKGEIAKAAWFTGVAGRSTALLVEKNGGQSALGHTEHFAPARLLGDAAPGSIVMARVTGHDEDGLILEALAQQAA</sequence>
<keyword evidence="5" id="KW-0949">S-adenosyl-L-methionine</keyword>
<dbReference type="InterPro" id="IPR006638">
    <property type="entry name" value="Elp3/MiaA/NifB-like_rSAM"/>
</dbReference>
<dbReference type="SUPFAM" id="SSF102114">
    <property type="entry name" value="Radical SAM enzymes"/>
    <property type="match status" value="1"/>
</dbReference>
<dbReference type="InterPro" id="IPR023404">
    <property type="entry name" value="rSAM_horseshoe"/>
</dbReference>
<dbReference type="KEGG" id="htq:FRZ44_49220"/>
<accession>A0A5J6MR52</accession>
<dbReference type="GO" id="GO:0051539">
    <property type="term" value="F:4 iron, 4 sulfur cluster binding"/>
    <property type="evidence" value="ECO:0007669"/>
    <property type="project" value="UniProtKB-KW"/>
</dbReference>
<evidence type="ECO:0000256" key="2">
    <source>
        <dbReference type="ARBA" id="ARBA00022485"/>
    </source>
</evidence>
<keyword evidence="3" id="KW-0963">Cytoplasm</keyword>
<dbReference type="NCBIfam" id="TIGR01579">
    <property type="entry name" value="MiaB-like-C"/>
    <property type="match status" value="1"/>
</dbReference>
<keyword evidence="4 11" id="KW-0808">Transferase</keyword>
<dbReference type="InterPro" id="IPR013848">
    <property type="entry name" value="Methylthiotransferase_N"/>
</dbReference>
<dbReference type="PROSITE" id="PS51918">
    <property type="entry name" value="RADICAL_SAM"/>
    <property type="match status" value="1"/>
</dbReference>
<dbReference type="PANTHER" id="PTHR43837">
    <property type="entry name" value="RIBOSOMAL PROTEIN S12 METHYLTHIOTRANSFERASE RIMO"/>
    <property type="match status" value="1"/>
</dbReference>
<feature type="domain" description="Radical SAM core" evidence="10">
    <location>
        <begin position="130"/>
        <end position="360"/>
    </location>
</feature>
<dbReference type="PROSITE" id="PS01278">
    <property type="entry name" value="MTTASE_RADICAL"/>
    <property type="match status" value="1"/>
</dbReference>
<evidence type="ECO:0000259" key="10">
    <source>
        <dbReference type="PROSITE" id="PS51918"/>
    </source>
</evidence>
<evidence type="ECO:0000256" key="6">
    <source>
        <dbReference type="ARBA" id="ARBA00022723"/>
    </source>
</evidence>
<gene>
    <name evidence="11" type="ORF">FRZ44_49220</name>
</gene>
<keyword evidence="8" id="KW-0411">Iron-sulfur</keyword>
<keyword evidence="6" id="KW-0479">Metal-binding</keyword>
<evidence type="ECO:0000256" key="1">
    <source>
        <dbReference type="ARBA" id="ARBA00001966"/>
    </source>
</evidence>
<dbReference type="SFLD" id="SFLDS00029">
    <property type="entry name" value="Radical_SAM"/>
    <property type="match status" value="1"/>
</dbReference>
<evidence type="ECO:0000256" key="7">
    <source>
        <dbReference type="ARBA" id="ARBA00023004"/>
    </source>
</evidence>
<keyword evidence="7" id="KW-0408">Iron</keyword>
<evidence type="ECO:0000313" key="11">
    <source>
        <dbReference type="EMBL" id="QEX19607.1"/>
    </source>
</evidence>
<dbReference type="GO" id="GO:0046872">
    <property type="term" value="F:metal ion binding"/>
    <property type="evidence" value="ECO:0007669"/>
    <property type="project" value="UniProtKB-KW"/>
</dbReference>
<dbReference type="NCBIfam" id="TIGR00089">
    <property type="entry name" value="MiaB/RimO family radical SAM methylthiotransferase"/>
    <property type="match status" value="1"/>
</dbReference>
<evidence type="ECO:0000256" key="4">
    <source>
        <dbReference type="ARBA" id="ARBA00022679"/>
    </source>
</evidence>
<evidence type="ECO:0000256" key="5">
    <source>
        <dbReference type="ARBA" id="ARBA00022691"/>
    </source>
</evidence>
<protein>
    <submittedName>
        <fullName evidence="11">tRNA (N(6)-L-threonylcarbamoyladenosine(37)-C(2))-methylthiotransferase MtaB</fullName>
    </submittedName>
</protein>